<gene>
    <name evidence="5" type="ORF">EFBL_2947</name>
</gene>
<dbReference type="InterPro" id="IPR012348">
    <property type="entry name" value="RNR-like"/>
</dbReference>
<keyword evidence="6" id="KW-1185">Reference proteome</keyword>
<dbReference type="CDD" id="cd01058">
    <property type="entry name" value="AAMH_B"/>
    <property type="match status" value="1"/>
</dbReference>
<comment type="caution">
    <text evidence="5">The sequence shown here is derived from an EMBL/GenBank/DDBJ whole genome shotgun (WGS) entry which is preliminary data.</text>
</comment>
<dbReference type="Gene3D" id="1.10.620.20">
    <property type="entry name" value="Ribonucleotide Reductase, subunit A"/>
    <property type="match status" value="1"/>
</dbReference>
<dbReference type="InterPro" id="IPR009078">
    <property type="entry name" value="Ferritin-like_SF"/>
</dbReference>
<evidence type="ECO:0000256" key="3">
    <source>
        <dbReference type="ARBA" id="ARBA00023033"/>
    </source>
</evidence>
<keyword evidence="2" id="KW-0560">Oxidoreductase</keyword>
<protein>
    <recommendedName>
        <fullName evidence="1">propane 2-monooxygenase</fullName>
        <ecNumber evidence="1">1.14.13.227</ecNumber>
    </recommendedName>
</protein>
<dbReference type="GO" id="GO:0016709">
    <property type="term" value="F:oxidoreductase activity, acting on paired donors, with incorporation or reduction of molecular oxygen, NAD(P)H as one donor, and incorporation of one atom of oxygen"/>
    <property type="evidence" value="ECO:0007669"/>
    <property type="project" value="InterPro"/>
</dbReference>
<comment type="catalytic activity">
    <reaction evidence="4">
        <text>propane + NADH + O2 + H(+) = propan-2-ol + NAD(+) + H2O</text>
        <dbReference type="Rhea" id="RHEA:49992"/>
        <dbReference type="ChEBI" id="CHEBI:15377"/>
        <dbReference type="ChEBI" id="CHEBI:15378"/>
        <dbReference type="ChEBI" id="CHEBI:15379"/>
        <dbReference type="ChEBI" id="CHEBI:17824"/>
        <dbReference type="ChEBI" id="CHEBI:32879"/>
        <dbReference type="ChEBI" id="CHEBI:57540"/>
        <dbReference type="ChEBI" id="CHEBI:57945"/>
        <dbReference type="EC" id="1.14.13.227"/>
    </reaction>
</comment>
<dbReference type="OrthoDB" id="9806768at2"/>
<dbReference type="InterPro" id="IPR012078">
    <property type="entry name" value="MP_mOase_hydro"/>
</dbReference>
<evidence type="ECO:0000256" key="4">
    <source>
        <dbReference type="ARBA" id="ARBA00048941"/>
    </source>
</evidence>
<dbReference type="SUPFAM" id="SSF47240">
    <property type="entry name" value="Ferritin-like"/>
    <property type="match status" value="1"/>
</dbReference>
<dbReference type="RefSeq" id="WP_096183001.1">
    <property type="nucleotide sequence ID" value="NZ_BDUF01000086.1"/>
</dbReference>
<reference evidence="6" key="1">
    <citation type="submission" date="2017-07" db="EMBL/GenBank/DDBJ databases">
        <title>Draft genome sequence of Effusibacillus lacus strain skLN1.</title>
        <authorList>
            <person name="Watanabe M."/>
            <person name="Kojima H."/>
            <person name="Fukui M."/>
        </authorList>
    </citation>
    <scope>NUCLEOTIDE SEQUENCE [LARGE SCALE GENOMIC DNA]</scope>
    <source>
        <strain evidence="6">skLN1</strain>
    </source>
</reference>
<sequence length="336" mass="39901">MAQISEKRRKKAWSMWSERRIPSEYEAVSHRLHFHFRRSPAPFELDPDIPLNRWYKQYREGSQFQVEDWEGFRDPDRLTYRDYVQLQKEREVYLDNLIDEFERQDHYANLSRPWVDLLEQLYIPSRFSGHVLQMVALYMAQMAPSSYITNAGYFQGADEMRRVQRCAYLAKALSLDHGESLADSQRTREIWEDDPHWQPLREVLEKLLIAYDWGESFAALNLVVKPVYDSLFNDQFANLARHNGDTLLALLHDDFTLDSQRSRRWALDLVNYAVEREPGHRKLLKKWVEIWSEPAYRAVEGLAPLFAKAREPKQPQEVVEAVRTAHKEFLERIGLD</sequence>
<dbReference type="Proteomes" id="UP000217785">
    <property type="component" value="Unassembled WGS sequence"/>
</dbReference>
<evidence type="ECO:0000313" key="5">
    <source>
        <dbReference type="EMBL" id="GAX91281.1"/>
    </source>
</evidence>
<evidence type="ECO:0000256" key="1">
    <source>
        <dbReference type="ARBA" id="ARBA00012710"/>
    </source>
</evidence>
<dbReference type="EC" id="1.14.13.227" evidence="1"/>
<proteinExistence type="predicted"/>
<dbReference type="AlphaFoldDB" id="A0A292YQU6"/>
<evidence type="ECO:0000313" key="6">
    <source>
        <dbReference type="Proteomes" id="UP000217785"/>
    </source>
</evidence>
<name>A0A292YQU6_9BACL</name>
<dbReference type="PIRSF" id="PIRSF000040">
    <property type="entry name" value="MMOH_comp"/>
    <property type="match status" value="1"/>
</dbReference>
<dbReference type="EMBL" id="BDUF01000086">
    <property type="protein sequence ID" value="GAX91281.1"/>
    <property type="molecule type" value="Genomic_DNA"/>
</dbReference>
<accession>A0A292YQU6</accession>
<dbReference type="InterPro" id="IPR003430">
    <property type="entry name" value="Phenol_Hydrox"/>
</dbReference>
<evidence type="ECO:0000256" key="2">
    <source>
        <dbReference type="ARBA" id="ARBA00023002"/>
    </source>
</evidence>
<organism evidence="5 6">
    <name type="scientific">Effusibacillus lacus</name>
    <dbReference type="NCBI Taxonomy" id="1348429"/>
    <lineage>
        <taxon>Bacteria</taxon>
        <taxon>Bacillati</taxon>
        <taxon>Bacillota</taxon>
        <taxon>Bacilli</taxon>
        <taxon>Bacillales</taxon>
        <taxon>Alicyclobacillaceae</taxon>
        <taxon>Effusibacillus</taxon>
    </lineage>
</organism>
<keyword evidence="3" id="KW-0503">Monooxygenase</keyword>
<dbReference type="Pfam" id="PF02332">
    <property type="entry name" value="Phenol_Hydrox"/>
    <property type="match status" value="1"/>
</dbReference>